<evidence type="ECO:0000313" key="1">
    <source>
        <dbReference type="EMBL" id="KAH8001623.1"/>
    </source>
</evidence>
<gene>
    <name evidence="1" type="primary">PCDH15_2</name>
    <name evidence="1" type="ORF">K3G42_012716</name>
</gene>
<organism evidence="1 2">
    <name type="scientific">Sphaerodactylus townsendi</name>
    <dbReference type="NCBI Taxonomy" id="933632"/>
    <lineage>
        <taxon>Eukaryota</taxon>
        <taxon>Metazoa</taxon>
        <taxon>Chordata</taxon>
        <taxon>Craniata</taxon>
        <taxon>Vertebrata</taxon>
        <taxon>Euteleostomi</taxon>
        <taxon>Lepidosauria</taxon>
        <taxon>Squamata</taxon>
        <taxon>Bifurcata</taxon>
        <taxon>Gekkota</taxon>
        <taxon>Sphaerodactylidae</taxon>
        <taxon>Sphaerodactylus</taxon>
    </lineage>
</organism>
<evidence type="ECO:0000313" key="2">
    <source>
        <dbReference type="Proteomes" id="UP000827872"/>
    </source>
</evidence>
<keyword evidence="2" id="KW-1185">Reference proteome</keyword>
<dbReference type="Proteomes" id="UP000827872">
    <property type="component" value="Linkage Group LG08"/>
</dbReference>
<reference evidence="1" key="1">
    <citation type="submission" date="2021-08" db="EMBL/GenBank/DDBJ databases">
        <title>The first chromosome-level gecko genome reveals the dynamic sex chromosomes of Neotropical dwarf geckos (Sphaerodactylidae: Sphaerodactylus).</title>
        <authorList>
            <person name="Pinto B.J."/>
            <person name="Keating S.E."/>
            <person name="Gamble T."/>
        </authorList>
    </citation>
    <scope>NUCLEOTIDE SEQUENCE</scope>
    <source>
        <strain evidence="1">TG3544</strain>
    </source>
</reference>
<name>A0ACB8F8Y8_9SAUR</name>
<proteinExistence type="predicted"/>
<accession>A0ACB8F8Y8</accession>
<sequence length="198" mass="22086">MLIKNKATDPDAGINGQVRYSLANFNHLFRITSNGSIYTSVKLNREKKDYYELIVEATDGAVDARRTTLTLGIKVLDIDDNSPVFTNASYTVSIPENMPLGTVFLRLEAKDVDLGSNITFGIRTQEARQFFSLNKFTGELSLLKSLDFESFAGTDATFTFLVEAFDMGGTMPPGLATVTVRIRFTMQYAFMDQVLFEL</sequence>
<protein>
    <submittedName>
        <fullName evidence="1">Protocadherin-15</fullName>
    </submittedName>
</protein>
<dbReference type="EMBL" id="CM037621">
    <property type="protein sequence ID" value="KAH8001623.1"/>
    <property type="molecule type" value="Genomic_DNA"/>
</dbReference>
<comment type="caution">
    <text evidence="1">The sequence shown here is derived from an EMBL/GenBank/DDBJ whole genome shotgun (WGS) entry which is preliminary data.</text>
</comment>